<name>A0A3N1GYF3_9PSEU</name>
<keyword evidence="1" id="KW-0472">Membrane</keyword>
<evidence type="ECO:0000313" key="3">
    <source>
        <dbReference type="Proteomes" id="UP000268727"/>
    </source>
</evidence>
<feature type="transmembrane region" description="Helical" evidence="1">
    <location>
        <begin position="155"/>
        <end position="173"/>
    </location>
</feature>
<dbReference type="RefSeq" id="WP_170184925.1">
    <property type="nucleotide sequence ID" value="NZ_RJKM01000001.1"/>
</dbReference>
<dbReference type="Proteomes" id="UP000268727">
    <property type="component" value="Unassembled WGS sequence"/>
</dbReference>
<comment type="caution">
    <text evidence="2">The sequence shown here is derived from an EMBL/GenBank/DDBJ whole genome shotgun (WGS) entry which is preliminary data.</text>
</comment>
<feature type="transmembrane region" description="Helical" evidence="1">
    <location>
        <begin position="131"/>
        <end position="149"/>
    </location>
</feature>
<keyword evidence="1" id="KW-1133">Transmembrane helix</keyword>
<sequence>MRSNLERRYRSLLRLLPARYRAEREEEMVGIFLADRTDDLDLEHGWPGWGETGATLALAVRVRLGARRPAGTALRVLALTGLLGQLVSSAQSWTVTARLGAAADGQGWWYDVTALVAFAALVAGRRAVGRVAAGLSGVLSLVAVVWSAAAGSPPWWTLLWQGPALLTAAAVVAGFHREAPPVPRVWWAVAPVALVAGVASVVSAPALSTGTMSAAWLIAAAVVAVSRPWTARAPESAA</sequence>
<reference evidence="2 3" key="1">
    <citation type="submission" date="2018-11" db="EMBL/GenBank/DDBJ databases">
        <title>Sequencing the genomes of 1000 actinobacteria strains.</title>
        <authorList>
            <person name="Klenk H.-P."/>
        </authorList>
    </citation>
    <scope>NUCLEOTIDE SEQUENCE [LARGE SCALE GENOMIC DNA]</scope>
    <source>
        <strain evidence="2 3">DSM 44231</strain>
    </source>
</reference>
<keyword evidence="3" id="KW-1185">Reference proteome</keyword>
<feature type="transmembrane region" description="Helical" evidence="1">
    <location>
        <begin position="107"/>
        <end position="124"/>
    </location>
</feature>
<protein>
    <submittedName>
        <fullName evidence="2">Uncharacterized protein</fullName>
    </submittedName>
</protein>
<evidence type="ECO:0000256" key="1">
    <source>
        <dbReference type="SAM" id="Phobius"/>
    </source>
</evidence>
<feature type="transmembrane region" description="Helical" evidence="1">
    <location>
        <begin position="73"/>
        <end position="95"/>
    </location>
</feature>
<feature type="transmembrane region" description="Helical" evidence="1">
    <location>
        <begin position="185"/>
        <end position="207"/>
    </location>
</feature>
<evidence type="ECO:0000313" key="2">
    <source>
        <dbReference type="EMBL" id="ROP35310.1"/>
    </source>
</evidence>
<dbReference type="AlphaFoldDB" id="A0A3N1GYF3"/>
<keyword evidence="1" id="KW-0812">Transmembrane</keyword>
<accession>A0A3N1GYF3</accession>
<gene>
    <name evidence="2" type="ORF">EDD40_0534</name>
</gene>
<proteinExistence type="predicted"/>
<dbReference type="EMBL" id="RJKM01000001">
    <property type="protein sequence ID" value="ROP35310.1"/>
    <property type="molecule type" value="Genomic_DNA"/>
</dbReference>
<organism evidence="2 3">
    <name type="scientific">Saccharothrix texasensis</name>
    <dbReference type="NCBI Taxonomy" id="103734"/>
    <lineage>
        <taxon>Bacteria</taxon>
        <taxon>Bacillati</taxon>
        <taxon>Actinomycetota</taxon>
        <taxon>Actinomycetes</taxon>
        <taxon>Pseudonocardiales</taxon>
        <taxon>Pseudonocardiaceae</taxon>
        <taxon>Saccharothrix</taxon>
    </lineage>
</organism>